<keyword evidence="1" id="KW-0732">Signal</keyword>
<evidence type="ECO:0000256" key="1">
    <source>
        <dbReference type="SAM" id="SignalP"/>
    </source>
</evidence>
<dbReference type="EMBL" id="JAGXEW010001473">
    <property type="protein sequence ID" value="KAK1127626.1"/>
    <property type="molecule type" value="Genomic_DNA"/>
</dbReference>
<dbReference type="AlphaFoldDB" id="A0AAD8CF61"/>
<feature type="chain" id="PRO_5042442117" evidence="1">
    <location>
        <begin position="17"/>
        <end position="117"/>
    </location>
</feature>
<evidence type="ECO:0000313" key="4">
    <source>
        <dbReference type="Proteomes" id="UP001230051"/>
    </source>
</evidence>
<organism evidence="3 4">
    <name type="scientific">Acipenser oxyrinchus oxyrinchus</name>
    <dbReference type="NCBI Taxonomy" id="40147"/>
    <lineage>
        <taxon>Eukaryota</taxon>
        <taxon>Metazoa</taxon>
        <taxon>Chordata</taxon>
        <taxon>Craniata</taxon>
        <taxon>Vertebrata</taxon>
        <taxon>Euteleostomi</taxon>
        <taxon>Actinopterygii</taxon>
        <taxon>Chondrostei</taxon>
        <taxon>Acipenseriformes</taxon>
        <taxon>Acipenseridae</taxon>
        <taxon>Acipenser</taxon>
    </lineage>
</organism>
<protein>
    <submittedName>
        <fullName evidence="3">Uncharacterized protein</fullName>
    </submittedName>
</protein>
<name>A0AAD8CF61_ACIOX</name>
<accession>A0AAD8CF61</accession>
<reference evidence="3" key="1">
    <citation type="submission" date="2022-02" db="EMBL/GenBank/DDBJ databases">
        <title>Atlantic sturgeon de novo genome assembly.</title>
        <authorList>
            <person name="Stock M."/>
            <person name="Klopp C."/>
            <person name="Guiguen Y."/>
            <person name="Cabau C."/>
            <person name="Parinello H."/>
            <person name="Santidrian Yebra-Pimentel E."/>
            <person name="Kuhl H."/>
            <person name="Dirks R.P."/>
            <person name="Guessner J."/>
            <person name="Wuertz S."/>
            <person name="Du K."/>
            <person name="Schartl M."/>
        </authorList>
    </citation>
    <scope>NUCLEOTIDE SEQUENCE</scope>
    <source>
        <strain evidence="3">STURGEONOMICS-FGT-2020</strain>
        <tissue evidence="3">Whole blood</tissue>
    </source>
</reference>
<evidence type="ECO:0000313" key="3">
    <source>
        <dbReference type="EMBL" id="KAK1149116.1"/>
    </source>
</evidence>
<evidence type="ECO:0000313" key="2">
    <source>
        <dbReference type="EMBL" id="KAK1127626.1"/>
    </source>
</evidence>
<dbReference type="Proteomes" id="UP001230051">
    <property type="component" value="Unassembled WGS sequence"/>
</dbReference>
<keyword evidence="4" id="KW-1185">Reference proteome</keyword>
<sequence>MFTIAILFCSVSLVSDTPLEFVAEYLTKAKEIAEADPNVPEELTNYLQKALSIASGLDSYLEDVTDQESEHLSALYRKTMDHDWNKIYEDGKTMFKLPKQCITGHVEGVGCYWRTCV</sequence>
<gene>
    <name evidence="3" type="ORF">AOXY_G34868</name>
    <name evidence="2" type="ORF">AOXY_G38589</name>
</gene>
<proteinExistence type="predicted"/>
<dbReference type="EMBL" id="JAGXEW010000081">
    <property type="protein sequence ID" value="KAK1149116.1"/>
    <property type="molecule type" value="Genomic_DNA"/>
</dbReference>
<comment type="caution">
    <text evidence="3">The sequence shown here is derived from an EMBL/GenBank/DDBJ whole genome shotgun (WGS) entry which is preliminary data.</text>
</comment>
<feature type="signal peptide" evidence="1">
    <location>
        <begin position="1"/>
        <end position="16"/>
    </location>
</feature>